<organism evidence="1 2">
    <name type="scientific">Rhodoplanes tepidamans</name>
    <name type="common">Rhodoplanes cryptolactis</name>
    <dbReference type="NCBI Taxonomy" id="200616"/>
    <lineage>
        <taxon>Bacteria</taxon>
        <taxon>Pseudomonadati</taxon>
        <taxon>Pseudomonadota</taxon>
        <taxon>Alphaproteobacteria</taxon>
        <taxon>Hyphomicrobiales</taxon>
        <taxon>Nitrobacteraceae</taxon>
        <taxon>Rhodoplanes</taxon>
    </lineage>
</organism>
<evidence type="ECO:0000313" key="2">
    <source>
        <dbReference type="Proteomes" id="UP001165652"/>
    </source>
</evidence>
<gene>
    <name evidence="1" type="ORF">PQJ73_03610</name>
</gene>
<accession>A0ABT5J6V2</accession>
<sequence>MALKQGGTTVIAGASIDWSKIKNVAPYLTDVTVDYSRMCGNFMAFQRTQSGSVVTFLGGLFTSQCNCDCNCQ</sequence>
<dbReference type="EMBL" id="JAQQLI010000003">
    <property type="protein sequence ID" value="MDC7784760.1"/>
    <property type="molecule type" value="Genomic_DNA"/>
</dbReference>
<evidence type="ECO:0000313" key="1">
    <source>
        <dbReference type="EMBL" id="MDC7784760.1"/>
    </source>
</evidence>
<dbReference type="Proteomes" id="UP001165652">
    <property type="component" value="Unassembled WGS sequence"/>
</dbReference>
<reference evidence="1" key="1">
    <citation type="journal article" date="2023" name="Microbiol Resour">
        <title>Genome Sequences of Rhodoplanes serenus and Two Thermotolerant Strains, Rhodoplanes tepidamans and 'Rhodoplanes cryptolactis,' Further Refine the Genus.</title>
        <authorList>
            <person name="Rayyan A.A."/>
            <person name="Kyndt J.A."/>
        </authorList>
    </citation>
    <scope>NUCLEOTIDE SEQUENCE</scope>
    <source>
        <strain evidence="1">DSM 9987</strain>
    </source>
</reference>
<reference evidence="1" key="2">
    <citation type="submission" date="2023-02" db="EMBL/GenBank/DDBJ databases">
        <authorList>
            <person name="Rayyan A."/>
            <person name="Meyer T."/>
            <person name="Kyndt J.A."/>
        </authorList>
    </citation>
    <scope>NUCLEOTIDE SEQUENCE</scope>
    <source>
        <strain evidence="1">DSM 9987</strain>
    </source>
</reference>
<comment type="caution">
    <text evidence="1">The sequence shown here is derived from an EMBL/GenBank/DDBJ whole genome shotgun (WGS) entry which is preliminary data.</text>
</comment>
<keyword evidence="2" id="KW-1185">Reference proteome</keyword>
<dbReference type="RefSeq" id="WP_272775606.1">
    <property type="nucleotide sequence ID" value="NZ_JAQQLI010000003.1"/>
</dbReference>
<proteinExistence type="predicted"/>
<name>A0ABT5J6V2_RHOTP</name>
<protein>
    <submittedName>
        <fullName evidence="1">Uncharacterized protein</fullName>
    </submittedName>
</protein>